<dbReference type="Gene3D" id="3.40.50.410">
    <property type="entry name" value="von Willebrand factor, type A domain"/>
    <property type="match status" value="1"/>
</dbReference>
<dbReference type="SUPFAM" id="SSF53300">
    <property type="entry name" value="vWA-like"/>
    <property type="match status" value="1"/>
</dbReference>
<dbReference type="AlphaFoldDB" id="A0A0B1SXJ6"/>
<evidence type="ECO:0000259" key="1">
    <source>
        <dbReference type="Pfam" id="PF00092"/>
    </source>
</evidence>
<dbReference type="InterPro" id="IPR002035">
    <property type="entry name" value="VWF_A"/>
</dbReference>
<gene>
    <name evidence="2" type="ORF">OESDEN_12282</name>
</gene>
<name>A0A0B1SXJ6_OESDE</name>
<proteinExistence type="predicted"/>
<evidence type="ECO:0000313" key="2">
    <source>
        <dbReference type="EMBL" id="KHJ87930.1"/>
    </source>
</evidence>
<protein>
    <recommendedName>
        <fullName evidence="1">VWFA domain-containing protein</fullName>
    </recommendedName>
</protein>
<reference evidence="2 3" key="1">
    <citation type="submission" date="2014-03" db="EMBL/GenBank/DDBJ databases">
        <title>Draft genome of the hookworm Oesophagostomum dentatum.</title>
        <authorList>
            <person name="Mitreva M."/>
        </authorList>
    </citation>
    <scope>NUCLEOTIDE SEQUENCE [LARGE SCALE GENOMIC DNA]</scope>
    <source>
        <strain evidence="2 3">OD-Hann</strain>
    </source>
</reference>
<dbReference type="EMBL" id="KN556752">
    <property type="protein sequence ID" value="KHJ87930.1"/>
    <property type="molecule type" value="Genomic_DNA"/>
</dbReference>
<dbReference type="Pfam" id="PF00092">
    <property type="entry name" value="VWA"/>
    <property type="match status" value="1"/>
</dbReference>
<feature type="domain" description="VWFA" evidence="1">
    <location>
        <begin position="32"/>
        <end position="94"/>
    </location>
</feature>
<dbReference type="Proteomes" id="UP000053660">
    <property type="component" value="Unassembled WGS sequence"/>
</dbReference>
<accession>A0A0B1SXJ6</accession>
<dbReference type="InterPro" id="IPR036465">
    <property type="entry name" value="vWFA_dom_sf"/>
</dbReference>
<keyword evidence="3" id="KW-1185">Reference proteome</keyword>
<dbReference type="OrthoDB" id="5901557at2759"/>
<organism evidence="2 3">
    <name type="scientific">Oesophagostomum dentatum</name>
    <name type="common">Nodular worm</name>
    <dbReference type="NCBI Taxonomy" id="61180"/>
    <lineage>
        <taxon>Eukaryota</taxon>
        <taxon>Metazoa</taxon>
        <taxon>Ecdysozoa</taxon>
        <taxon>Nematoda</taxon>
        <taxon>Chromadorea</taxon>
        <taxon>Rhabditida</taxon>
        <taxon>Rhabditina</taxon>
        <taxon>Rhabditomorpha</taxon>
        <taxon>Strongyloidea</taxon>
        <taxon>Strongylidae</taxon>
        <taxon>Oesophagostomum</taxon>
    </lineage>
</organism>
<sequence length="144" mass="16170">MDGRIIDPEKYGAYSEGAVCYNCQSSNSSRAVVFVLDESGTIGEKGWDAQKQLMLQLLDVIGDIKVGLVVISRESYVPIPLDDYKNNADKISSSIVFQTPRLILEIRWKVVQQMEMVQVTHKVARALQGTRTRLLRSRQNLVLG</sequence>
<evidence type="ECO:0000313" key="3">
    <source>
        <dbReference type="Proteomes" id="UP000053660"/>
    </source>
</evidence>